<feature type="domain" description="Chorismate mutase" evidence="2">
    <location>
        <begin position="1"/>
        <end position="85"/>
    </location>
</feature>
<evidence type="ECO:0000259" key="2">
    <source>
        <dbReference type="PROSITE" id="PS51168"/>
    </source>
</evidence>
<dbReference type="InterPro" id="IPR002701">
    <property type="entry name" value="CM_II_prokaryot"/>
</dbReference>
<evidence type="ECO:0000256" key="1">
    <source>
        <dbReference type="ARBA" id="ARBA00023235"/>
    </source>
</evidence>
<dbReference type="PANTHER" id="PTHR38041">
    <property type="entry name" value="CHORISMATE MUTASE"/>
    <property type="match status" value="1"/>
</dbReference>
<accession>A0ABW9H058</accession>
<evidence type="ECO:0000313" key="3">
    <source>
        <dbReference type="EMBL" id="MFM9413671.1"/>
    </source>
</evidence>
<reference evidence="3 4" key="1">
    <citation type="journal article" date="2016" name="Int. J. Syst. Evol. Microbiol.">
        <title>Peptococcus simiae sp. nov., isolated from rhesus macaque faeces and emended description of the genus Peptococcus.</title>
        <authorList>
            <person name="Shkoporov A.N."/>
            <person name="Efimov B.A."/>
            <person name="Kondova I."/>
            <person name="Ouwerling B."/>
            <person name="Chaplin A.V."/>
            <person name="Shcherbakova V.A."/>
            <person name="Langermans J.A.M."/>
        </authorList>
    </citation>
    <scope>NUCLEOTIDE SEQUENCE [LARGE SCALE GENOMIC DNA]</scope>
    <source>
        <strain evidence="3 4">M108</strain>
    </source>
</reference>
<dbReference type="PANTHER" id="PTHR38041:SF1">
    <property type="entry name" value="CHORISMATE MUTASE"/>
    <property type="match status" value="1"/>
</dbReference>
<evidence type="ECO:0000313" key="4">
    <source>
        <dbReference type="Proteomes" id="UP001631949"/>
    </source>
</evidence>
<dbReference type="Pfam" id="PF01817">
    <property type="entry name" value="CM_2"/>
    <property type="match status" value="1"/>
</dbReference>
<dbReference type="InterPro" id="IPR036263">
    <property type="entry name" value="Chorismate_II_sf"/>
</dbReference>
<dbReference type="EMBL" id="JBJUVG010000005">
    <property type="protein sequence ID" value="MFM9413671.1"/>
    <property type="molecule type" value="Genomic_DNA"/>
</dbReference>
<comment type="caution">
    <text evidence="3">The sequence shown here is derived from an EMBL/GenBank/DDBJ whole genome shotgun (WGS) entry which is preliminary data.</text>
</comment>
<keyword evidence="4" id="KW-1185">Reference proteome</keyword>
<dbReference type="Gene3D" id="1.20.59.10">
    <property type="entry name" value="Chorismate mutase"/>
    <property type="match status" value="1"/>
</dbReference>
<dbReference type="InterPro" id="IPR051331">
    <property type="entry name" value="Chorismate_mutase-related"/>
</dbReference>
<dbReference type="Proteomes" id="UP001631949">
    <property type="component" value="Unassembled WGS sequence"/>
</dbReference>
<sequence>MSLDDIRQKINEIDAALLPLFLDRLDCAREVAAYKKAHQLPILNRDREEAILADMADRAGRDQAAVRAFYEGLFAISRQLQEDLLGEDPSC</sequence>
<gene>
    <name evidence="3" type="ORF">ACKQTC_04745</name>
</gene>
<dbReference type="RefSeq" id="WP_408977288.1">
    <property type="nucleotide sequence ID" value="NZ_JBJUVG010000005.1"/>
</dbReference>
<dbReference type="PROSITE" id="PS51168">
    <property type="entry name" value="CHORISMATE_MUT_2"/>
    <property type="match status" value="1"/>
</dbReference>
<name>A0ABW9H058_9FIRM</name>
<dbReference type="SMART" id="SM00830">
    <property type="entry name" value="CM_2"/>
    <property type="match status" value="1"/>
</dbReference>
<proteinExistence type="predicted"/>
<protein>
    <submittedName>
        <fullName evidence="3">Chorismate mutase</fullName>
    </submittedName>
</protein>
<dbReference type="InterPro" id="IPR036979">
    <property type="entry name" value="CM_dom_sf"/>
</dbReference>
<dbReference type="SUPFAM" id="SSF48600">
    <property type="entry name" value="Chorismate mutase II"/>
    <property type="match status" value="1"/>
</dbReference>
<keyword evidence="1" id="KW-0413">Isomerase</keyword>
<organism evidence="3 4">
    <name type="scientific">Peptococcus simiae</name>
    <dbReference type="NCBI Taxonomy" id="1643805"/>
    <lineage>
        <taxon>Bacteria</taxon>
        <taxon>Bacillati</taxon>
        <taxon>Bacillota</taxon>
        <taxon>Clostridia</taxon>
        <taxon>Eubacteriales</taxon>
        <taxon>Peptococcaceae</taxon>
        <taxon>Peptococcus</taxon>
    </lineage>
</organism>